<protein>
    <recommendedName>
        <fullName evidence="5">30S ribosomal protein S9</fullName>
    </recommendedName>
</protein>
<dbReference type="InterPro" id="IPR023035">
    <property type="entry name" value="Ribosomal_uS9_bac/plastid"/>
</dbReference>
<dbReference type="InterPro" id="IPR020574">
    <property type="entry name" value="Ribosomal_uS9_CS"/>
</dbReference>
<evidence type="ECO:0000313" key="7">
    <source>
        <dbReference type="Proteomes" id="UP000604381"/>
    </source>
</evidence>
<accession>A0A930Y1N7</accession>
<keyword evidence="3 4" id="KW-0687">Ribonucleoprotein</keyword>
<dbReference type="PANTHER" id="PTHR21569:SF1">
    <property type="entry name" value="SMALL RIBOSOMAL SUBUNIT PROTEIN US9M"/>
    <property type="match status" value="1"/>
</dbReference>
<evidence type="ECO:0000256" key="5">
    <source>
        <dbReference type="RuleBase" id="RU003816"/>
    </source>
</evidence>
<sequence>MAKHSGYDHYATGRRKSSIARVFIKKAGKGAFTVNGKDIGKYFSRDTSRMIAMQALLLTKHDKDLDLFVTVRGGGESGQAGAVRHGVARALARMDEGLKTLLRGATPDLIRRDDRMVERKKVALRGARGAPQYSKR</sequence>
<gene>
    <name evidence="6" type="primary">rpsI</name>
    <name evidence="6" type="ORF">ISN26_05760</name>
</gene>
<dbReference type="InterPro" id="IPR000754">
    <property type="entry name" value="Ribosomal_uS9"/>
</dbReference>
<dbReference type="Gene3D" id="3.30.230.10">
    <property type="match status" value="1"/>
</dbReference>
<comment type="similarity">
    <text evidence="1 4">Belongs to the universal ribosomal protein uS9 family.</text>
</comment>
<evidence type="ECO:0000256" key="3">
    <source>
        <dbReference type="ARBA" id="ARBA00023274"/>
    </source>
</evidence>
<evidence type="ECO:0000256" key="1">
    <source>
        <dbReference type="ARBA" id="ARBA00005251"/>
    </source>
</evidence>
<dbReference type="GO" id="GO:0022627">
    <property type="term" value="C:cytosolic small ribosomal subunit"/>
    <property type="evidence" value="ECO:0007669"/>
    <property type="project" value="TreeGrafter"/>
</dbReference>
<keyword evidence="2 4" id="KW-0689">Ribosomal protein</keyword>
<evidence type="ECO:0000256" key="4">
    <source>
        <dbReference type="RuleBase" id="RU003815"/>
    </source>
</evidence>
<dbReference type="AlphaFoldDB" id="A0A930Y1N7"/>
<dbReference type="GO" id="GO:0003723">
    <property type="term" value="F:RNA binding"/>
    <property type="evidence" value="ECO:0007669"/>
    <property type="project" value="TreeGrafter"/>
</dbReference>
<dbReference type="PROSITE" id="PS00360">
    <property type="entry name" value="RIBOSOMAL_S9"/>
    <property type="match status" value="1"/>
</dbReference>
<evidence type="ECO:0000256" key="2">
    <source>
        <dbReference type="ARBA" id="ARBA00022980"/>
    </source>
</evidence>
<keyword evidence="7" id="KW-1185">Reference proteome</keyword>
<reference evidence="6" key="1">
    <citation type="submission" date="2020-10" db="EMBL/GenBank/DDBJ databases">
        <title>An improved Amphimedon queenslandica hologenome assembly reveals how three proteobacterial symbionts can extend the metabolic phenotypic of their marine sponge host.</title>
        <authorList>
            <person name="Degnan B."/>
            <person name="Degnan S."/>
            <person name="Xiang X."/>
        </authorList>
    </citation>
    <scope>NUCLEOTIDE SEQUENCE</scope>
    <source>
        <strain evidence="6">AqS2</strain>
    </source>
</reference>
<organism evidence="6 7">
    <name type="scientific">Candidatus Amphirhobacter heronislandensis</name>
    <dbReference type="NCBI Taxonomy" id="1732024"/>
    <lineage>
        <taxon>Bacteria</taxon>
        <taxon>Pseudomonadati</taxon>
        <taxon>Pseudomonadota</taxon>
        <taxon>Gammaproteobacteria</taxon>
        <taxon>Candidatus Tethybacterales</taxon>
        <taxon>Candidatus Tethybacteraceae</taxon>
        <taxon>Candidatus Amphirhobacter</taxon>
    </lineage>
</organism>
<dbReference type="Proteomes" id="UP000604381">
    <property type="component" value="Unassembled WGS sequence"/>
</dbReference>
<comment type="caution">
    <text evidence="6">The sequence shown here is derived from an EMBL/GenBank/DDBJ whole genome shotgun (WGS) entry which is preliminary data.</text>
</comment>
<dbReference type="FunFam" id="3.30.230.10:FF:000001">
    <property type="entry name" value="30S ribosomal protein S9"/>
    <property type="match status" value="1"/>
</dbReference>
<dbReference type="Pfam" id="PF00380">
    <property type="entry name" value="Ribosomal_S9"/>
    <property type="match status" value="1"/>
</dbReference>
<evidence type="ECO:0000313" key="6">
    <source>
        <dbReference type="EMBL" id="MBF2735565.1"/>
    </source>
</evidence>
<dbReference type="GO" id="GO:0003735">
    <property type="term" value="F:structural constituent of ribosome"/>
    <property type="evidence" value="ECO:0007669"/>
    <property type="project" value="InterPro"/>
</dbReference>
<proteinExistence type="inferred from homology"/>
<dbReference type="PANTHER" id="PTHR21569">
    <property type="entry name" value="RIBOSOMAL PROTEIN S9"/>
    <property type="match status" value="1"/>
</dbReference>
<dbReference type="NCBIfam" id="NF001099">
    <property type="entry name" value="PRK00132.1"/>
    <property type="match status" value="1"/>
</dbReference>
<dbReference type="SUPFAM" id="SSF54211">
    <property type="entry name" value="Ribosomal protein S5 domain 2-like"/>
    <property type="match status" value="1"/>
</dbReference>
<dbReference type="InterPro" id="IPR020568">
    <property type="entry name" value="Ribosomal_Su5_D2-typ_SF"/>
</dbReference>
<dbReference type="InterPro" id="IPR014721">
    <property type="entry name" value="Ribsml_uS5_D2-typ_fold_subgr"/>
</dbReference>
<dbReference type="EMBL" id="JADHEI010000044">
    <property type="protein sequence ID" value="MBF2735565.1"/>
    <property type="molecule type" value="Genomic_DNA"/>
</dbReference>
<dbReference type="GO" id="GO:0006412">
    <property type="term" value="P:translation"/>
    <property type="evidence" value="ECO:0007669"/>
    <property type="project" value="InterPro"/>
</dbReference>
<name>A0A930Y1N7_9GAMM</name>